<keyword evidence="1" id="KW-0472">Membrane</keyword>
<evidence type="ECO:0000313" key="3">
    <source>
        <dbReference type="Proteomes" id="UP001501599"/>
    </source>
</evidence>
<protein>
    <recommendedName>
        <fullName evidence="4">Lipoprotein</fullName>
    </recommendedName>
</protein>
<name>A0ABN3AJ15_9MICO</name>
<keyword evidence="1" id="KW-0812">Transmembrane</keyword>
<keyword evidence="3" id="KW-1185">Reference proteome</keyword>
<proteinExistence type="predicted"/>
<sequence>MRRARWALGALLAADVACSAAQVVASVLARPGSRAPLAATAAISAVGVGSAAPVLLRAMRRVGRRDATRALRTVGAGLAFHTAGCAAVLPTARGRQRLLVAAVLAGGDVITLGYRRELRRLVRR</sequence>
<feature type="transmembrane region" description="Helical" evidence="1">
    <location>
        <begin position="70"/>
        <end position="92"/>
    </location>
</feature>
<dbReference type="Proteomes" id="UP001501599">
    <property type="component" value="Unassembled WGS sequence"/>
</dbReference>
<dbReference type="RefSeq" id="WP_344339161.1">
    <property type="nucleotide sequence ID" value="NZ_BAAAQT010000001.1"/>
</dbReference>
<organism evidence="2 3">
    <name type="scientific">Agrococcus versicolor</name>
    <dbReference type="NCBI Taxonomy" id="501482"/>
    <lineage>
        <taxon>Bacteria</taxon>
        <taxon>Bacillati</taxon>
        <taxon>Actinomycetota</taxon>
        <taxon>Actinomycetes</taxon>
        <taxon>Micrococcales</taxon>
        <taxon>Microbacteriaceae</taxon>
        <taxon>Agrococcus</taxon>
    </lineage>
</organism>
<feature type="transmembrane region" description="Helical" evidence="1">
    <location>
        <begin position="98"/>
        <end position="114"/>
    </location>
</feature>
<accession>A0ABN3AJ15</accession>
<evidence type="ECO:0000313" key="2">
    <source>
        <dbReference type="EMBL" id="GAA2170396.1"/>
    </source>
</evidence>
<comment type="caution">
    <text evidence="2">The sequence shown here is derived from an EMBL/GenBank/DDBJ whole genome shotgun (WGS) entry which is preliminary data.</text>
</comment>
<feature type="transmembrane region" description="Helical" evidence="1">
    <location>
        <begin position="37"/>
        <end position="58"/>
    </location>
</feature>
<evidence type="ECO:0000256" key="1">
    <source>
        <dbReference type="SAM" id="Phobius"/>
    </source>
</evidence>
<evidence type="ECO:0008006" key="4">
    <source>
        <dbReference type="Google" id="ProtNLM"/>
    </source>
</evidence>
<gene>
    <name evidence="2" type="ORF">GCM10009846_00640</name>
</gene>
<keyword evidence="1" id="KW-1133">Transmembrane helix</keyword>
<reference evidence="2 3" key="1">
    <citation type="journal article" date="2019" name="Int. J. Syst. Evol. Microbiol.">
        <title>The Global Catalogue of Microorganisms (GCM) 10K type strain sequencing project: providing services to taxonomists for standard genome sequencing and annotation.</title>
        <authorList>
            <consortium name="The Broad Institute Genomics Platform"/>
            <consortium name="The Broad Institute Genome Sequencing Center for Infectious Disease"/>
            <person name="Wu L."/>
            <person name="Ma J."/>
        </authorList>
    </citation>
    <scope>NUCLEOTIDE SEQUENCE [LARGE SCALE GENOMIC DNA]</scope>
    <source>
        <strain evidence="2 3">JCM 16026</strain>
    </source>
</reference>
<dbReference type="EMBL" id="BAAAQT010000001">
    <property type="protein sequence ID" value="GAA2170396.1"/>
    <property type="molecule type" value="Genomic_DNA"/>
</dbReference>